<reference evidence="1 2" key="1">
    <citation type="submission" date="2020-08" db="EMBL/GenBank/DDBJ databases">
        <title>Genomic Encyclopedia of Type Strains, Phase IV (KMG-IV): sequencing the most valuable type-strain genomes for metagenomic binning, comparative biology and taxonomic classification.</title>
        <authorList>
            <person name="Goeker M."/>
        </authorList>
    </citation>
    <scope>NUCLEOTIDE SEQUENCE [LARGE SCALE GENOMIC DNA]</scope>
    <source>
        <strain evidence="1 2">DSM 26575</strain>
    </source>
</reference>
<gene>
    <name evidence="1" type="ORF">GGQ67_001144</name>
</gene>
<comment type="caution">
    <text evidence="1">The sequence shown here is derived from an EMBL/GenBank/DDBJ whole genome shotgun (WGS) entry which is preliminary data.</text>
</comment>
<proteinExistence type="predicted"/>
<dbReference type="RefSeq" id="WP_183899225.1">
    <property type="nucleotide sequence ID" value="NZ_JACIDW010000002.1"/>
</dbReference>
<evidence type="ECO:0000313" key="2">
    <source>
        <dbReference type="Proteomes" id="UP000582090"/>
    </source>
</evidence>
<dbReference type="EMBL" id="JACIDW010000002">
    <property type="protein sequence ID" value="MBB3963519.1"/>
    <property type="molecule type" value="Genomic_DNA"/>
</dbReference>
<name>A0A7W6GA86_9HYPH</name>
<sequence>MTALLSDHLKAIRDTLKSRRSCGLFMLPCLLAKFIKRFNTLIALAEEQEAELRLAKARALEFDDLPQGATILRFPRRLVIISRSDDGGDAA</sequence>
<dbReference type="AlphaFoldDB" id="A0A7W6GA86"/>
<protein>
    <submittedName>
        <fullName evidence="1">Uncharacterized protein</fullName>
    </submittedName>
</protein>
<organism evidence="1 2">
    <name type="scientific">Rhizobium metallidurans</name>
    <dbReference type="NCBI Taxonomy" id="1265931"/>
    <lineage>
        <taxon>Bacteria</taxon>
        <taxon>Pseudomonadati</taxon>
        <taxon>Pseudomonadota</taxon>
        <taxon>Alphaproteobacteria</taxon>
        <taxon>Hyphomicrobiales</taxon>
        <taxon>Rhizobiaceae</taxon>
        <taxon>Rhizobium/Agrobacterium group</taxon>
        <taxon>Rhizobium</taxon>
    </lineage>
</organism>
<accession>A0A7W6GA86</accession>
<dbReference type="Proteomes" id="UP000582090">
    <property type="component" value="Unassembled WGS sequence"/>
</dbReference>
<keyword evidence="2" id="KW-1185">Reference proteome</keyword>
<evidence type="ECO:0000313" key="1">
    <source>
        <dbReference type="EMBL" id="MBB3963519.1"/>
    </source>
</evidence>